<comment type="caution">
    <text evidence="1">The sequence shown here is derived from an EMBL/GenBank/DDBJ whole genome shotgun (WGS) entry which is preliminary data.</text>
</comment>
<protein>
    <submittedName>
        <fullName evidence="1">Uncharacterized protein</fullName>
    </submittedName>
</protein>
<proteinExistence type="predicted"/>
<evidence type="ECO:0000313" key="1">
    <source>
        <dbReference type="EMBL" id="MFD0628523.1"/>
    </source>
</evidence>
<gene>
    <name evidence="1" type="ORF">ACFQ2K_43800</name>
</gene>
<sequence>MTQPSQEARVTHRFAVELTDYLEACPGARLMTGTRPGKSSMACCTRATSTMRSP</sequence>
<organism evidence="1 2">
    <name type="scientific">Streptomyces sanglieri</name>
    <dbReference type="NCBI Taxonomy" id="193460"/>
    <lineage>
        <taxon>Bacteria</taxon>
        <taxon>Bacillati</taxon>
        <taxon>Actinomycetota</taxon>
        <taxon>Actinomycetes</taxon>
        <taxon>Kitasatosporales</taxon>
        <taxon>Streptomycetaceae</taxon>
        <taxon>Streptomyces</taxon>
    </lineage>
</organism>
<evidence type="ECO:0000313" key="2">
    <source>
        <dbReference type="Proteomes" id="UP001596915"/>
    </source>
</evidence>
<name>A0ABW2X9K1_9ACTN</name>
<accession>A0ABW2X9K1</accession>
<dbReference type="Proteomes" id="UP001596915">
    <property type="component" value="Unassembled WGS sequence"/>
</dbReference>
<dbReference type="EMBL" id="JBHTGL010000008">
    <property type="protein sequence ID" value="MFD0628523.1"/>
    <property type="molecule type" value="Genomic_DNA"/>
</dbReference>
<reference evidence="2" key="1">
    <citation type="journal article" date="2019" name="Int. J. Syst. Evol. Microbiol.">
        <title>The Global Catalogue of Microorganisms (GCM) 10K type strain sequencing project: providing services to taxonomists for standard genome sequencing and annotation.</title>
        <authorList>
            <consortium name="The Broad Institute Genomics Platform"/>
            <consortium name="The Broad Institute Genome Sequencing Center for Infectious Disease"/>
            <person name="Wu L."/>
            <person name="Ma J."/>
        </authorList>
    </citation>
    <scope>NUCLEOTIDE SEQUENCE [LARGE SCALE GENOMIC DNA]</scope>
    <source>
        <strain evidence="2">JCM 12607</strain>
    </source>
</reference>
<keyword evidence="2" id="KW-1185">Reference proteome</keyword>